<dbReference type="RefSeq" id="XP_022463588.1">
    <property type="nucleotide sequence ID" value="XM_022606943.1"/>
</dbReference>
<protein>
    <recommendedName>
        <fullName evidence="8">ATP synthase mitochondrial F1 complex assembly factor 2</fullName>
    </recommendedName>
</protein>
<dbReference type="SUPFAM" id="SSF160909">
    <property type="entry name" value="ATP12-like"/>
    <property type="match status" value="1"/>
</dbReference>
<dbReference type="GeneID" id="34525022"/>
<comment type="similarity">
    <text evidence="2">Belongs to the ATP12 family.</text>
</comment>
<dbReference type="InterPro" id="IPR042272">
    <property type="entry name" value="ATP12_ATP_synth-F1-assembly_N"/>
</dbReference>
<gene>
    <name evidence="6" type="primary">KNAG0C02310</name>
    <name evidence="6" type="ordered locus">KNAG_0C02310</name>
</gene>
<dbReference type="PANTHER" id="PTHR21013:SF10">
    <property type="entry name" value="ATP SYNTHASE MITOCHONDRIAL F1 COMPLEX ASSEMBLY FACTOR 2"/>
    <property type="match status" value="1"/>
</dbReference>
<dbReference type="GO" id="GO:0005759">
    <property type="term" value="C:mitochondrial matrix"/>
    <property type="evidence" value="ECO:0007669"/>
    <property type="project" value="EnsemblFungi"/>
</dbReference>
<accession>J7RWG1</accession>
<dbReference type="HOGENOM" id="CLU_047893_1_0_1"/>
<reference evidence="6 7" key="1">
    <citation type="journal article" date="2011" name="Proc. Natl. Acad. Sci. U.S.A.">
        <title>Evolutionary erosion of yeast sex chromosomes by mating-type switching accidents.</title>
        <authorList>
            <person name="Gordon J.L."/>
            <person name="Armisen D."/>
            <person name="Proux-Wera E."/>
            <person name="Oheigeartaigh S.S."/>
            <person name="Byrne K.P."/>
            <person name="Wolfe K.H."/>
        </authorList>
    </citation>
    <scope>NUCLEOTIDE SEQUENCE [LARGE SCALE GENOMIC DNA]</scope>
    <source>
        <strain evidence="7">ATCC MYA-139 / BCRC 22969 / CBS 8797 / CCRC 22969 / KCTC 17520 / NBRC 10181 / NCYC 3082</strain>
    </source>
</reference>
<dbReference type="GO" id="GO:0033615">
    <property type="term" value="P:mitochondrial proton-transporting ATP synthase complex assembly"/>
    <property type="evidence" value="ECO:0007669"/>
    <property type="project" value="EnsemblFungi"/>
</dbReference>
<dbReference type="STRING" id="1071383.J7RWG1"/>
<dbReference type="OMA" id="QGWVMGL"/>
<dbReference type="Proteomes" id="UP000006310">
    <property type="component" value="Chromosome 3"/>
</dbReference>
<evidence type="ECO:0000256" key="2">
    <source>
        <dbReference type="ARBA" id="ARBA00008231"/>
    </source>
</evidence>
<evidence type="ECO:0000256" key="4">
    <source>
        <dbReference type="ARBA" id="ARBA00023128"/>
    </source>
</evidence>
<dbReference type="GO" id="GO:0019904">
    <property type="term" value="F:protein domain specific binding"/>
    <property type="evidence" value="ECO:0007669"/>
    <property type="project" value="EnsemblFungi"/>
</dbReference>
<organism evidence="6 7">
    <name type="scientific">Huiozyma naganishii (strain ATCC MYA-139 / BCRC 22969 / CBS 8797 / KCTC 17520 / NBRC 10181 / NCYC 3082 / Yp74L-3)</name>
    <name type="common">Yeast</name>
    <name type="synonym">Kazachstania naganishii</name>
    <dbReference type="NCBI Taxonomy" id="1071383"/>
    <lineage>
        <taxon>Eukaryota</taxon>
        <taxon>Fungi</taxon>
        <taxon>Dikarya</taxon>
        <taxon>Ascomycota</taxon>
        <taxon>Saccharomycotina</taxon>
        <taxon>Saccharomycetes</taxon>
        <taxon>Saccharomycetales</taxon>
        <taxon>Saccharomycetaceae</taxon>
        <taxon>Huiozyma</taxon>
    </lineage>
</organism>
<sequence length="350" mass="39130">MNSGVSTLCRNVGRFGGARYRLLAKRHLGNFETPRFIRSYAVPPTSPNNTSPLGADNTVENNLQTETNRLDKTGTKFWKDVSLNESIEPGKTHIQLDSKSIRTPMGNSLAVSKSNQFLACLLRKEWANLPDLSVKPYSLPLTSLVSRCIDLEVSNAVNAAPDLVVKIGGDRHTINKDLLRYLDTDTLLVFSPRDEFEGALREEQDTLYLPIIKAVEQFLTDNFSKKTVHLKILDADVHGIASNMQSADCVESATKYLNSLSPWNLALFEKTVLTTKSFICGILLIENKTNPVHQKNLTYSLDEIERAATLEIIYQTDRWGEVEDTHDVNKHDIKRNLAAVAVAAYKKTNP</sequence>
<evidence type="ECO:0000256" key="1">
    <source>
        <dbReference type="ARBA" id="ARBA00004173"/>
    </source>
</evidence>
<dbReference type="EMBL" id="HE978316">
    <property type="protein sequence ID" value="CCK69342.1"/>
    <property type="molecule type" value="Genomic_DNA"/>
</dbReference>
<dbReference type="InterPro" id="IPR011419">
    <property type="entry name" value="ATP12_ATP_synth-F1-assembly"/>
</dbReference>
<dbReference type="OrthoDB" id="5322896at2759"/>
<dbReference type="Pfam" id="PF07542">
    <property type="entry name" value="ATP12"/>
    <property type="match status" value="1"/>
</dbReference>
<reference evidence="7" key="2">
    <citation type="submission" date="2012-08" db="EMBL/GenBank/DDBJ databases">
        <title>Genome sequence of Kazachstania naganishii.</title>
        <authorList>
            <person name="Gordon J.L."/>
            <person name="Armisen D."/>
            <person name="Proux-Wera E."/>
            <person name="OhEigeartaigh S.S."/>
            <person name="Byrne K.P."/>
            <person name="Wolfe K.H."/>
        </authorList>
    </citation>
    <scope>NUCLEOTIDE SEQUENCE [LARGE SCALE GENOMIC DNA]</scope>
    <source>
        <strain evidence="7">ATCC MYA-139 / BCRC 22969 / CBS 8797 / CCRC 22969 / KCTC 17520 / NBRC 10181 / NCYC 3082</strain>
    </source>
</reference>
<dbReference type="PANTHER" id="PTHR21013">
    <property type="entry name" value="ATP SYNTHASE MITOCHONDRIAL F1 COMPLEX ASSEMBLY FACTOR 2/ATP12 PROTEIN, MITOCHONDRIAL PRECURSOR"/>
    <property type="match status" value="1"/>
</dbReference>
<keyword evidence="4" id="KW-0496">Mitochondrion</keyword>
<name>J7RWG1_HUIN7</name>
<dbReference type="Gene3D" id="1.10.3580.10">
    <property type="entry name" value="ATP12 ATPase"/>
    <property type="match status" value="1"/>
</dbReference>
<keyword evidence="5" id="KW-0143">Chaperone</keyword>
<evidence type="ECO:0008006" key="8">
    <source>
        <dbReference type="Google" id="ProtNLM"/>
    </source>
</evidence>
<dbReference type="AlphaFoldDB" id="J7RWG1"/>
<dbReference type="eggNOG" id="KOG3015">
    <property type="taxonomic scope" value="Eukaryota"/>
</dbReference>
<comment type="subcellular location">
    <subcellularLocation>
        <location evidence="1">Mitochondrion</location>
    </subcellularLocation>
</comment>
<dbReference type="Gene3D" id="3.30.2180.10">
    <property type="entry name" value="ATP12-like"/>
    <property type="match status" value="1"/>
</dbReference>
<evidence type="ECO:0000256" key="5">
    <source>
        <dbReference type="ARBA" id="ARBA00023186"/>
    </source>
</evidence>
<evidence type="ECO:0000256" key="3">
    <source>
        <dbReference type="ARBA" id="ARBA00022946"/>
    </source>
</evidence>
<dbReference type="KEGG" id="kng:KNAG_0C02310"/>
<evidence type="ECO:0000313" key="7">
    <source>
        <dbReference type="Proteomes" id="UP000006310"/>
    </source>
</evidence>
<proteinExistence type="inferred from homology"/>
<keyword evidence="7" id="KW-1185">Reference proteome</keyword>
<keyword evidence="3" id="KW-0809">Transit peptide</keyword>
<evidence type="ECO:0000313" key="6">
    <source>
        <dbReference type="EMBL" id="CCK69342.1"/>
    </source>
</evidence>
<dbReference type="InterPro" id="IPR023335">
    <property type="entry name" value="ATP12_ortho_dom_sf"/>
</dbReference>